<evidence type="ECO:0000256" key="4">
    <source>
        <dbReference type="ARBA" id="ARBA00022691"/>
    </source>
</evidence>
<dbReference type="SUPFAM" id="SSF53335">
    <property type="entry name" value="S-adenosyl-L-methionine-dependent methyltransferases"/>
    <property type="match status" value="1"/>
</dbReference>
<organism evidence="10 11">
    <name type="scientific">Methanococcoides vulcani</name>
    <dbReference type="NCBI Taxonomy" id="1353158"/>
    <lineage>
        <taxon>Archaea</taxon>
        <taxon>Methanobacteriati</taxon>
        <taxon>Methanobacteriota</taxon>
        <taxon>Stenosarchaea group</taxon>
        <taxon>Methanomicrobia</taxon>
        <taxon>Methanosarcinales</taxon>
        <taxon>Methanosarcinaceae</taxon>
        <taxon>Methanococcoides</taxon>
    </lineage>
</organism>
<evidence type="ECO:0000256" key="5">
    <source>
        <dbReference type="ARBA" id="ARBA00022694"/>
    </source>
</evidence>
<keyword evidence="6 8" id="KW-0694">RNA-binding</keyword>
<comment type="caution">
    <text evidence="8">Lacks conserved residue(s) required for the propagation of feature annotation.</text>
</comment>
<dbReference type="GO" id="GO:0160104">
    <property type="term" value="F:tRNA (guanine(26)-N2)-dimethyltransferase activity"/>
    <property type="evidence" value="ECO:0007669"/>
    <property type="project" value="UniProtKB-UniRule"/>
</dbReference>
<dbReference type="InterPro" id="IPR029063">
    <property type="entry name" value="SAM-dependent_MTases_sf"/>
</dbReference>
<comment type="similarity">
    <text evidence="8 9">Belongs to the class I-like SAM-binding methyltransferase superfamily. Trm1 family.</text>
</comment>
<dbReference type="Gene3D" id="3.40.50.150">
    <property type="entry name" value="Vaccinia Virus protein VP39"/>
    <property type="match status" value="1"/>
</dbReference>
<keyword evidence="2 8" id="KW-0489">Methyltransferase</keyword>
<dbReference type="HAMAP" id="MF_00290">
    <property type="entry name" value="tRNA_dimethyltr_TRM1"/>
    <property type="match status" value="1"/>
</dbReference>
<dbReference type="EMBL" id="FOHQ01000004">
    <property type="protein sequence ID" value="SES92547.1"/>
    <property type="molecule type" value="Genomic_DNA"/>
</dbReference>
<feature type="binding site" evidence="8">
    <location>
        <position position="282"/>
    </location>
    <ligand>
        <name>Zn(2+)</name>
        <dbReference type="ChEBI" id="CHEBI:29105"/>
    </ligand>
</feature>
<feature type="binding site" evidence="8">
    <location>
        <position position="89"/>
    </location>
    <ligand>
        <name>S-adenosyl-L-methionine</name>
        <dbReference type="ChEBI" id="CHEBI:59789"/>
    </ligand>
</feature>
<accession>A0A1I0AFE9</accession>
<dbReference type="STRING" id="1353158.SAMN04488587_1609"/>
<dbReference type="InterPro" id="IPR042296">
    <property type="entry name" value="tRNA_met_Trm1_C"/>
</dbReference>
<feature type="binding site" evidence="8">
    <location>
        <position position="285"/>
    </location>
    <ligand>
        <name>Zn(2+)</name>
        <dbReference type="ChEBI" id="CHEBI:29105"/>
    </ligand>
</feature>
<protein>
    <recommendedName>
        <fullName evidence="7 8">tRNA (guanine(26)-N(2))-dimethyltransferase</fullName>
        <ecNumber evidence="7 8">2.1.1.216</ecNumber>
    </recommendedName>
    <alternativeName>
        <fullName evidence="8">tRNA 2,2-dimethylguanosine-26 methyltransferase</fullName>
    </alternativeName>
    <alternativeName>
        <fullName evidence="8">tRNA(guanine-26,N(2)-N(2)) methyltransferase</fullName>
    </alternativeName>
    <alternativeName>
        <fullName evidence="8">tRNA(m(2,2)G26)dimethyltransferase</fullName>
    </alternativeName>
</protein>
<dbReference type="Proteomes" id="UP000243338">
    <property type="component" value="Unassembled WGS sequence"/>
</dbReference>
<dbReference type="InterPro" id="IPR022923">
    <property type="entry name" value="TRM1_arc_bac"/>
</dbReference>
<evidence type="ECO:0000313" key="10">
    <source>
        <dbReference type="EMBL" id="SES92547.1"/>
    </source>
</evidence>
<dbReference type="Pfam" id="PF02005">
    <property type="entry name" value="TRM"/>
    <property type="match status" value="1"/>
</dbReference>
<proteinExistence type="inferred from homology"/>
<dbReference type="AlphaFoldDB" id="A0A1I0AFE9"/>
<dbReference type="PROSITE" id="PS51626">
    <property type="entry name" value="SAM_MT_TRM1"/>
    <property type="match status" value="1"/>
</dbReference>
<dbReference type="NCBIfam" id="TIGR00308">
    <property type="entry name" value="TRM1"/>
    <property type="match status" value="1"/>
</dbReference>
<dbReference type="PANTHER" id="PTHR10631:SF3">
    <property type="entry name" value="TRNA (GUANINE(26)-N(2))-DIMETHYLTRANSFERASE"/>
    <property type="match status" value="1"/>
</dbReference>
<comment type="catalytic activity">
    <reaction evidence="8">
        <text>guanosine(26) in tRNA + 2 S-adenosyl-L-methionine = N(2)-dimethylguanosine(26) in tRNA + 2 S-adenosyl-L-homocysteine + 2 H(+)</text>
        <dbReference type="Rhea" id="RHEA:43140"/>
        <dbReference type="Rhea" id="RHEA-COMP:10359"/>
        <dbReference type="Rhea" id="RHEA-COMP:10360"/>
        <dbReference type="ChEBI" id="CHEBI:15378"/>
        <dbReference type="ChEBI" id="CHEBI:57856"/>
        <dbReference type="ChEBI" id="CHEBI:59789"/>
        <dbReference type="ChEBI" id="CHEBI:74269"/>
        <dbReference type="ChEBI" id="CHEBI:74513"/>
        <dbReference type="EC" id="2.1.1.216"/>
    </reaction>
</comment>
<evidence type="ECO:0000256" key="8">
    <source>
        <dbReference type="HAMAP-Rule" id="MF_00290"/>
    </source>
</evidence>
<comment type="function">
    <text evidence="8">Dimethylates a single guanine residue at position 26 of a number of tRNAs using S-adenosyl-L-methionine as donor of the methyl groups.</text>
</comment>
<dbReference type="PANTHER" id="PTHR10631">
    <property type="entry name" value="N 2 ,N 2 -DIMETHYLGUANOSINE TRNA METHYLTRANSFERASE"/>
    <property type="match status" value="1"/>
</dbReference>
<dbReference type="EC" id="2.1.1.216" evidence="7 8"/>
<dbReference type="GO" id="GO:0000049">
    <property type="term" value="F:tRNA binding"/>
    <property type="evidence" value="ECO:0007669"/>
    <property type="project" value="UniProtKB-UniRule"/>
</dbReference>
<evidence type="ECO:0000256" key="7">
    <source>
        <dbReference type="ARBA" id="ARBA00039099"/>
    </source>
</evidence>
<reference evidence="11" key="1">
    <citation type="submission" date="2016-10" db="EMBL/GenBank/DDBJ databases">
        <authorList>
            <person name="Varghese N."/>
            <person name="Submissions S."/>
        </authorList>
    </citation>
    <scope>NUCLEOTIDE SEQUENCE [LARGE SCALE GENOMIC DNA]</scope>
    <source>
        <strain evidence="11">SLH 33</strain>
    </source>
</reference>
<dbReference type="GO" id="GO:0046872">
    <property type="term" value="F:metal ion binding"/>
    <property type="evidence" value="ECO:0007669"/>
    <property type="project" value="UniProtKB-KW"/>
</dbReference>
<evidence type="ECO:0000313" key="11">
    <source>
        <dbReference type="Proteomes" id="UP000243338"/>
    </source>
</evidence>
<feature type="binding site" evidence="8">
    <location>
        <position position="265"/>
    </location>
    <ligand>
        <name>Zn(2+)</name>
        <dbReference type="ChEBI" id="CHEBI:29105"/>
    </ligand>
</feature>
<evidence type="ECO:0000256" key="2">
    <source>
        <dbReference type="ARBA" id="ARBA00022603"/>
    </source>
</evidence>
<feature type="binding site" evidence="8">
    <location>
        <position position="105"/>
    </location>
    <ligand>
        <name>S-adenosyl-L-methionine</name>
        <dbReference type="ChEBI" id="CHEBI:59789"/>
    </ligand>
</feature>
<evidence type="ECO:0000256" key="1">
    <source>
        <dbReference type="ARBA" id="ARBA00022555"/>
    </source>
</evidence>
<evidence type="ECO:0000256" key="9">
    <source>
        <dbReference type="PROSITE-ProRule" id="PRU00958"/>
    </source>
</evidence>
<evidence type="ECO:0000256" key="6">
    <source>
        <dbReference type="ARBA" id="ARBA00022884"/>
    </source>
</evidence>
<gene>
    <name evidence="8" type="primary">trm1</name>
    <name evidence="10" type="ORF">SAMN04488587_1609</name>
</gene>
<feature type="binding site" evidence="8">
    <location>
        <position position="262"/>
    </location>
    <ligand>
        <name>Zn(2+)</name>
        <dbReference type="ChEBI" id="CHEBI:29105"/>
    </ligand>
</feature>
<feature type="binding site" evidence="8">
    <location>
        <position position="52"/>
    </location>
    <ligand>
        <name>S-adenosyl-L-methionine</name>
        <dbReference type="ChEBI" id="CHEBI:59789"/>
    </ligand>
</feature>
<keyword evidence="8" id="KW-0479">Metal-binding</keyword>
<sequence>MMAGCTACNMQMKSTKVTEGNTTVLVPVPPEGVSFPPSEAPVFYNPHMELNRDISVAATLAYARRLSFQKDIGIEDISYVDTMSASGIRGLRIANEVGVSTTLNDWSDDAFELILENIELTGLSETAEATCKNANVLMHERRFNIVDLDPFGSPAPYLDAATRSVVHLLEVTATDTAPLCGAHFNSGMRKYASVPLNNEFHSEMGVRILLGKVARELAKHDKGMTPLLSHATRHYVRAYLQVKKGAKQADRSLRELGFLAYCEKCGQRRFFYGLAVAIDDKCPSCESNMQIAGPLWLGQLHEKEFCDEVLAEMESLDLGKKEQAKKIIVACRDEFDMPFFYDQHLICKRIGISAPAMDAFVEALRETGASVSRTHFSGTSFKTDADLDRINDVLRSL</sequence>
<keyword evidence="11" id="KW-1185">Reference proteome</keyword>
<dbReference type="InterPro" id="IPR002905">
    <property type="entry name" value="Trm1"/>
</dbReference>
<keyword evidence="5 8" id="KW-0819">tRNA processing</keyword>
<dbReference type="Gene3D" id="3.30.56.70">
    <property type="entry name" value="N2,N2-dimethylguanosine tRNA methyltransferase, C-terminal domain"/>
    <property type="match status" value="1"/>
</dbReference>
<keyword evidence="3 8" id="KW-0808">Transferase</keyword>
<keyword evidence="1 8" id="KW-0820">tRNA-binding</keyword>
<evidence type="ECO:0000256" key="3">
    <source>
        <dbReference type="ARBA" id="ARBA00022679"/>
    </source>
</evidence>
<keyword evidence="8" id="KW-0862">Zinc</keyword>
<feature type="binding site" evidence="8">
    <location>
        <position position="134"/>
    </location>
    <ligand>
        <name>S-adenosyl-L-methionine</name>
        <dbReference type="ChEBI" id="CHEBI:59789"/>
    </ligand>
</feature>
<keyword evidence="4 8" id="KW-0949">S-adenosyl-L-methionine</keyword>
<dbReference type="GO" id="GO:0002940">
    <property type="term" value="P:tRNA N2-guanine methylation"/>
    <property type="evidence" value="ECO:0007669"/>
    <property type="project" value="TreeGrafter"/>
</dbReference>
<name>A0A1I0AFE9_9EURY</name>